<dbReference type="Proteomes" id="UP000659904">
    <property type="component" value="Unassembled WGS sequence"/>
</dbReference>
<dbReference type="RefSeq" id="WP_120320170.1">
    <property type="nucleotide sequence ID" value="NZ_BONH01000027.1"/>
</dbReference>
<keyword evidence="1" id="KW-0805">Transcription regulation</keyword>
<keyword evidence="3" id="KW-0804">Transcription</keyword>
<dbReference type="PANTHER" id="PTHR46796">
    <property type="entry name" value="HTH-TYPE TRANSCRIPTIONAL ACTIVATOR RHAS-RELATED"/>
    <property type="match status" value="1"/>
</dbReference>
<keyword evidence="6" id="KW-1185">Reference proteome</keyword>
<dbReference type="InterPro" id="IPR050204">
    <property type="entry name" value="AraC_XylS_family_regulators"/>
</dbReference>
<evidence type="ECO:0000256" key="3">
    <source>
        <dbReference type="ARBA" id="ARBA00023163"/>
    </source>
</evidence>
<dbReference type="InterPro" id="IPR009057">
    <property type="entry name" value="Homeodomain-like_sf"/>
</dbReference>
<comment type="caution">
    <text evidence="5">The sequence shown here is derived from an EMBL/GenBank/DDBJ whole genome shotgun (WGS) entry which is preliminary data.</text>
</comment>
<dbReference type="GO" id="GO:0003700">
    <property type="term" value="F:DNA-binding transcription factor activity"/>
    <property type="evidence" value="ECO:0007669"/>
    <property type="project" value="InterPro"/>
</dbReference>
<reference evidence="5 6" key="1">
    <citation type="submission" date="2021-01" db="EMBL/GenBank/DDBJ databases">
        <title>Whole genome shotgun sequence of Catellatospora citrea NBRC 14495.</title>
        <authorList>
            <person name="Komaki H."/>
            <person name="Tamura T."/>
        </authorList>
    </citation>
    <scope>NUCLEOTIDE SEQUENCE [LARGE SCALE GENOMIC DNA]</scope>
    <source>
        <strain evidence="5 6">NBRC 14495</strain>
    </source>
</reference>
<dbReference type="EMBL" id="BONH01000027">
    <property type="protein sequence ID" value="GIG00210.1"/>
    <property type="molecule type" value="Genomic_DNA"/>
</dbReference>
<feature type="domain" description="HTH araC/xylS-type" evidence="4">
    <location>
        <begin position="9"/>
        <end position="108"/>
    </location>
</feature>
<evidence type="ECO:0000313" key="5">
    <source>
        <dbReference type="EMBL" id="GIG00210.1"/>
    </source>
</evidence>
<sequence>MTAPADTFAAYVDVLAHALDEPDATGADLAGRLHLSRYHLDRLVAAVAGEPPGALRRRVLLERAAYRLATSTRTVLDVAIEAGYSSHEAFTRAFTRAYGTGPARWRRRPTGISLAAPNDVHFHPPAGLRLPGARKVHAMDLLLGMVDHHVWLLGRLLDRAAGLDDDTLDRGIELSVEGVDATTTLRSLLSRLVGQLDQWNAGMSGRDYDWSVEDEEPVAAMRARLAVAGPDFIGRVRAVSEADRLGDTFVDTVCVPPRVFTYGGMVAHVLTFAAHRRTLALGALRTAGVDDLGDGDPMSWFARAT</sequence>
<name>A0A8J3KRX7_9ACTN</name>
<dbReference type="Pfam" id="PF12833">
    <property type="entry name" value="HTH_18"/>
    <property type="match status" value="1"/>
</dbReference>
<dbReference type="Gene3D" id="1.10.10.60">
    <property type="entry name" value="Homeodomain-like"/>
    <property type="match status" value="1"/>
</dbReference>
<dbReference type="GO" id="GO:0043565">
    <property type="term" value="F:sequence-specific DNA binding"/>
    <property type="evidence" value="ECO:0007669"/>
    <property type="project" value="InterPro"/>
</dbReference>
<proteinExistence type="predicted"/>
<accession>A0A8J3KRX7</accession>
<evidence type="ECO:0000256" key="1">
    <source>
        <dbReference type="ARBA" id="ARBA00023015"/>
    </source>
</evidence>
<dbReference type="AlphaFoldDB" id="A0A8J3KRX7"/>
<dbReference type="SMART" id="SM00342">
    <property type="entry name" value="HTH_ARAC"/>
    <property type="match status" value="1"/>
</dbReference>
<gene>
    <name evidence="5" type="ORF">Cci01nite_53030</name>
</gene>
<dbReference type="SUPFAM" id="SSF46689">
    <property type="entry name" value="Homeodomain-like"/>
    <property type="match status" value="1"/>
</dbReference>
<evidence type="ECO:0000313" key="6">
    <source>
        <dbReference type="Proteomes" id="UP000659904"/>
    </source>
</evidence>
<evidence type="ECO:0000259" key="4">
    <source>
        <dbReference type="PROSITE" id="PS01124"/>
    </source>
</evidence>
<evidence type="ECO:0000256" key="2">
    <source>
        <dbReference type="ARBA" id="ARBA00023125"/>
    </source>
</evidence>
<dbReference type="InterPro" id="IPR020449">
    <property type="entry name" value="Tscrpt_reg_AraC-type_HTH"/>
</dbReference>
<dbReference type="PRINTS" id="PR00032">
    <property type="entry name" value="HTHARAC"/>
</dbReference>
<dbReference type="PROSITE" id="PS01124">
    <property type="entry name" value="HTH_ARAC_FAMILY_2"/>
    <property type="match status" value="1"/>
</dbReference>
<dbReference type="InterPro" id="IPR018060">
    <property type="entry name" value="HTH_AraC"/>
</dbReference>
<organism evidence="5 6">
    <name type="scientific">Catellatospora citrea</name>
    <dbReference type="NCBI Taxonomy" id="53366"/>
    <lineage>
        <taxon>Bacteria</taxon>
        <taxon>Bacillati</taxon>
        <taxon>Actinomycetota</taxon>
        <taxon>Actinomycetes</taxon>
        <taxon>Micromonosporales</taxon>
        <taxon>Micromonosporaceae</taxon>
        <taxon>Catellatospora</taxon>
    </lineage>
</organism>
<keyword evidence="2" id="KW-0238">DNA-binding</keyword>
<protein>
    <submittedName>
        <fullName evidence="5">AraC family transcriptional regulator</fullName>
    </submittedName>
</protein>